<dbReference type="EMBL" id="AFWE01000185">
    <property type="protein sequence ID" value="EGU32420.1"/>
    <property type="molecule type" value="Genomic_DNA"/>
</dbReference>
<reference evidence="1 2" key="1">
    <citation type="journal article" date="2012" name="Int. J. Syst. Evol. Microbiol.">
        <title>Vibrio caribbeanicus sp. nov., isolated from the marine sponge Scleritoderma cyanea.</title>
        <authorList>
            <person name="Hoffmann M."/>
            <person name="Monday S.R."/>
            <person name="Allard M.W."/>
            <person name="Strain E.A."/>
            <person name="Whittaker P."/>
            <person name="Naum M."/>
            <person name="McCarthy P.J."/>
            <person name="Lopez J.V."/>
            <person name="Fischer M."/>
            <person name="Brown E.W."/>
        </authorList>
    </citation>
    <scope>NUCLEOTIDE SEQUENCE [LARGE SCALE GENOMIC DNA]</scope>
    <source>
        <strain evidence="1 2">LMG 19158</strain>
    </source>
</reference>
<organism evidence="1 2">
    <name type="scientific">Vibrio scophthalmi LMG 19158</name>
    <dbReference type="NCBI Taxonomy" id="870967"/>
    <lineage>
        <taxon>Bacteria</taxon>
        <taxon>Pseudomonadati</taxon>
        <taxon>Pseudomonadota</taxon>
        <taxon>Gammaproteobacteria</taxon>
        <taxon>Vibrionales</taxon>
        <taxon>Vibrionaceae</taxon>
        <taxon>Vibrio</taxon>
    </lineage>
</organism>
<name>F9RS94_9VIBR</name>
<evidence type="ECO:0000313" key="1">
    <source>
        <dbReference type="EMBL" id="EGU32420.1"/>
    </source>
</evidence>
<protein>
    <submittedName>
        <fullName evidence="1">Rhs family protein</fullName>
    </submittedName>
</protein>
<proteinExistence type="predicted"/>
<dbReference type="Proteomes" id="UP000004349">
    <property type="component" value="Unassembled WGS sequence"/>
</dbReference>
<sequence length="118" mass="13077">MARLISDQKERVNPSTLERTIETKATYSYDPLGRRIQKDVDGEITQFAWLGQQLINESGSGAPKSYQYGPQGYALLSVNEVGSVLSEKRNGVERNGVVSCVLLGLIVRLVFETHPSSY</sequence>
<comment type="caution">
    <text evidence="1">The sequence shown here is derived from an EMBL/GenBank/DDBJ whole genome shotgun (WGS) entry which is preliminary data.</text>
</comment>
<dbReference type="AlphaFoldDB" id="F9RS94"/>
<dbReference type="RefSeq" id="WP_005597845.1">
    <property type="nucleotide sequence ID" value="NZ_AFWE01000185.1"/>
</dbReference>
<accession>F9RS94</accession>
<gene>
    <name evidence="1" type="ORF">VIS19158_06375</name>
</gene>
<dbReference type="Gene3D" id="2.180.10.10">
    <property type="entry name" value="RHS repeat-associated core"/>
    <property type="match status" value="1"/>
</dbReference>
<evidence type="ECO:0000313" key="2">
    <source>
        <dbReference type="Proteomes" id="UP000004349"/>
    </source>
</evidence>